<dbReference type="SMART" id="SM00428">
    <property type="entry name" value="H3"/>
    <property type="match status" value="1"/>
</dbReference>
<dbReference type="GeneID" id="108671889"/>
<feature type="region of interest" description="Disordered" evidence="8">
    <location>
        <begin position="1"/>
        <end position="29"/>
    </location>
</feature>
<evidence type="ECO:0000256" key="6">
    <source>
        <dbReference type="ARBA" id="ARBA00023242"/>
    </source>
</evidence>
<dbReference type="PRINTS" id="PR00622">
    <property type="entry name" value="HISTONEH3"/>
</dbReference>
<feature type="region of interest" description="Disordered" evidence="8">
    <location>
        <begin position="48"/>
        <end position="194"/>
    </location>
</feature>
<dbReference type="OrthoDB" id="420022at2759"/>
<dbReference type="Pfam" id="PF00125">
    <property type="entry name" value="Histone"/>
    <property type="match status" value="1"/>
</dbReference>
<proteinExistence type="inferred from homology"/>
<dbReference type="Gene3D" id="1.10.20.10">
    <property type="entry name" value="Histone, subunit A"/>
    <property type="match status" value="1"/>
</dbReference>
<keyword evidence="7" id="KW-0544">Nucleosome core</keyword>
<dbReference type="RefSeq" id="XP_018014973.1">
    <property type="nucleotide sequence ID" value="XM_018159484.2"/>
</dbReference>
<name>A0A8B7NMR0_HYAAZ</name>
<feature type="domain" description="Core Histone H2A/H2B/H3" evidence="9">
    <location>
        <begin position="196"/>
        <end position="284"/>
    </location>
</feature>
<dbReference type="PANTHER" id="PTHR45810">
    <property type="entry name" value="HISTONE H3.2"/>
    <property type="match status" value="1"/>
</dbReference>
<evidence type="ECO:0000256" key="3">
    <source>
        <dbReference type="ARBA" id="ARBA00010343"/>
    </source>
</evidence>
<evidence type="ECO:0000313" key="10">
    <source>
        <dbReference type="Proteomes" id="UP000694843"/>
    </source>
</evidence>
<organism evidence="10 11">
    <name type="scientific">Hyalella azteca</name>
    <name type="common">Amphipod</name>
    <dbReference type="NCBI Taxonomy" id="294128"/>
    <lineage>
        <taxon>Eukaryota</taxon>
        <taxon>Metazoa</taxon>
        <taxon>Ecdysozoa</taxon>
        <taxon>Arthropoda</taxon>
        <taxon>Crustacea</taxon>
        <taxon>Multicrustacea</taxon>
        <taxon>Malacostraca</taxon>
        <taxon>Eumalacostraca</taxon>
        <taxon>Peracarida</taxon>
        <taxon>Amphipoda</taxon>
        <taxon>Senticaudata</taxon>
        <taxon>Talitrida</taxon>
        <taxon>Talitroidea</taxon>
        <taxon>Hyalellidae</taxon>
        <taxon>Hyalella</taxon>
    </lineage>
</organism>
<dbReference type="GO" id="GO:0046982">
    <property type="term" value="F:protein heterodimerization activity"/>
    <property type="evidence" value="ECO:0007669"/>
    <property type="project" value="InterPro"/>
</dbReference>
<dbReference type="GO" id="GO:0030527">
    <property type="term" value="F:structural constituent of chromatin"/>
    <property type="evidence" value="ECO:0007669"/>
    <property type="project" value="InterPro"/>
</dbReference>
<protein>
    <submittedName>
        <fullName evidence="11">Uncharacterized protein DKFZp434B061-like</fullName>
    </submittedName>
</protein>
<dbReference type="InterPro" id="IPR000164">
    <property type="entry name" value="Histone_H3/CENP-A"/>
</dbReference>
<dbReference type="KEGG" id="hazt:108671889"/>
<keyword evidence="4" id="KW-0158">Chromosome</keyword>
<dbReference type="InterPro" id="IPR009072">
    <property type="entry name" value="Histone-fold"/>
</dbReference>
<accession>A0A8B7NMR0</accession>
<comment type="subcellular location">
    <subcellularLocation>
        <location evidence="2">Chromosome</location>
    </subcellularLocation>
    <subcellularLocation>
        <location evidence="1">Nucleus</location>
    </subcellularLocation>
</comment>
<dbReference type="InterPro" id="IPR007125">
    <property type="entry name" value="H2A/H2B/H3"/>
</dbReference>
<reference evidence="11" key="1">
    <citation type="submission" date="2025-08" db="UniProtKB">
        <authorList>
            <consortium name="RefSeq"/>
        </authorList>
    </citation>
    <scope>IDENTIFICATION</scope>
    <source>
        <tissue evidence="11">Whole organism</tissue>
    </source>
</reference>
<keyword evidence="10" id="KW-1185">Reference proteome</keyword>
<feature type="compositionally biased region" description="Polar residues" evidence="8">
    <location>
        <begin position="50"/>
        <end position="102"/>
    </location>
</feature>
<dbReference type="GO" id="GO:0000786">
    <property type="term" value="C:nucleosome"/>
    <property type="evidence" value="ECO:0007669"/>
    <property type="project" value="UniProtKB-KW"/>
</dbReference>
<keyword evidence="6" id="KW-0539">Nucleus</keyword>
<dbReference type="GO" id="GO:0003677">
    <property type="term" value="F:DNA binding"/>
    <property type="evidence" value="ECO:0007669"/>
    <property type="project" value="UniProtKB-KW"/>
</dbReference>
<evidence type="ECO:0000313" key="11">
    <source>
        <dbReference type="RefSeq" id="XP_018014973.1"/>
    </source>
</evidence>
<dbReference type="FunFam" id="1.10.20.10:FF:000085">
    <property type="entry name" value="Histone H3.2"/>
    <property type="match status" value="1"/>
</dbReference>
<dbReference type="Proteomes" id="UP000694843">
    <property type="component" value="Unplaced"/>
</dbReference>
<feature type="compositionally biased region" description="Basic residues" evidence="8">
    <location>
        <begin position="146"/>
        <end position="156"/>
    </location>
</feature>
<evidence type="ECO:0000256" key="8">
    <source>
        <dbReference type="SAM" id="MobiDB-lite"/>
    </source>
</evidence>
<comment type="similarity">
    <text evidence="3">Belongs to the histone H3 family.</text>
</comment>
<dbReference type="AlphaFoldDB" id="A0A8B7NMR0"/>
<gene>
    <name evidence="11" type="primary">LOC108671889</name>
</gene>
<evidence type="ECO:0000256" key="1">
    <source>
        <dbReference type="ARBA" id="ARBA00004123"/>
    </source>
</evidence>
<dbReference type="GO" id="GO:0005634">
    <property type="term" value="C:nucleus"/>
    <property type="evidence" value="ECO:0007669"/>
    <property type="project" value="UniProtKB-SubCell"/>
</dbReference>
<evidence type="ECO:0000256" key="5">
    <source>
        <dbReference type="ARBA" id="ARBA00023125"/>
    </source>
</evidence>
<keyword evidence="5" id="KW-0238">DNA-binding</keyword>
<dbReference type="OMA" id="DSYMLTK"/>
<evidence type="ECO:0000256" key="7">
    <source>
        <dbReference type="ARBA" id="ARBA00023269"/>
    </source>
</evidence>
<evidence type="ECO:0000256" key="4">
    <source>
        <dbReference type="ARBA" id="ARBA00022454"/>
    </source>
</evidence>
<dbReference type="SUPFAM" id="SSF47113">
    <property type="entry name" value="Histone-fold"/>
    <property type="match status" value="1"/>
</dbReference>
<evidence type="ECO:0000256" key="2">
    <source>
        <dbReference type="ARBA" id="ARBA00004286"/>
    </source>
</evidence>
<feature type="compositionally biased region" description="Basic and acidic residues" evidence="8">
    <location>
        <begin position="175"/>
        <end position="188"/>
    </location>
</feature>
<dbReference type="CDD" id="cd22911">
    <property type="entry name" value="HFD_H3"/>
    <property type="match status" value="1"/>
</dbReference>
<sequence length="289" mass="31704">MRPLKRRISKVIDLQSTSTPARTGAIPPSMVDLADLTPVNKFSRGLFGQRIQSPGSNRSQSNGSLTNTKQSKTPPSAANRSKTPPTVTNSSKTAPPVTNHSKTAPPAANLSKSPPSDNRSKSPPPANHVKSPSPANRARTPTAAVVKKRRTTKSPQKKQLAAAKAGRATPNPDKNVTKPDKTAPDESLRKKKRFRPGTVALREIRHFQKTSDLLIPRAPFGRLVGEVLCDLGCYNYRIQKLALEALQEATEGYLVHLLEMTNLIALHNRRVTIMPKDMRLVRRIRGDFL</sequence>
<dbReference type="PANTHER" id="PTHR45810:SF17">
    <property type="entry name" value="HISTONE H3-LIKE CENTROMERIC PROTEIN A"/>
    <property type="match status" value="1"/>
</dbReference>
<evidence type="ECO:0000259" key="9">
    <source>
        <dbReference type="Pfam" id="PF00125"/>
    </source>
</evidence>